<organism evidence="2 3">
    <name type="scientific">Jannaschia aquimarina</name>
    <dbReference type="NCBI Taxonomy" id="935700"/>
    <lineage>
        <taxon>Bacteria</taxon>
        <taxon>Pseudomonadati</taxon>
        <taxon>Pseudomonadota</taxon>
        <taxon>Alphaproteobacteria</taxon>
        <taxon>Rhodobacterales</taxon>
        <taxon>Roseobacteraceae</taxon>
        <taxon>Jannaschia</taxon>
    </lineage>
</organism>
<comment type="caution">
    <text evidence="2">The sequence shown here is derived from an EMBL/GenBank/DDBJ whole genome shotgun (WGS) entry which is preliminary data.</text>
</comment>
<evidence type="ECO:0000313" key="3">
    <source>
        <dbReference type="Proteomes" id="UP000032232"/>
    </source>
</evidence>
<dbReference type="RefSeq" id="WP_043920384.1">
    <property type="nucleotide sequence ID" value="NZ_FZPF01000013.1"/>
</dbReference>
<dbReference type="EMBL" id="JYFE01000068">
    <property type="protein sequence ID" value="KIT14686.1"/>
    <property type="molecule type" value="Genomic_DNA"/>
</dbReference>
<keyword evidence="3" id="KW-1185">Reference proteome</keyword>
<keyword evidence="1" id="KW-1133">Transmembrane helix</keyword>
<gene>
    <name evidence="2" type="ORF">jaqu_36280</name>
</gene>
<keyword evidence="1" id="KW-0812">Transmembrane</keyword>
<proteinExistence type="predicted"/>
<reference evidence="2 3" key="1">
    <citation type="submission" date="2015-02" db="EMBL/GenBank/DDBJ databases">
        <title>Genome Sequence of Jannaschia aquimarina DSM28248, a member of the Roseobacter clade.</title>
        <authorList>
            <person name="Voget S."/>
            <person name="Daniel R."/>
        </authorList>
    </citation>
    <scope>NUCLEOTIDE SEQUENCE [LARGE SCALE GENOMIC DNA]</scope>
    <source>
        <strain evidence="2 3">GSW-M26</strain>
    </source>
</reference>
<feature type="transmembrane region" description="Helical" evidence="1">
    <location>
        <begin position="122"/>
        <end position="143"/>
    </location>
</feature>
<name>A0A0D1ECN3_9RHOB</name>
<sequence length="156" mass="15825">MSRWAIVGEALLGWVVGLAIAGLVYGPVTEVSQGGGLSGVLQGIALTPLHMLLSYTMGALISLPLIALGVIAALAVGVHAARHPVAVAMATSLVGTVFYGLGDAMARGDLLAGGIASLRPTNPVILADLTIIAVSVFGGALFYTQRLRRKLGLAPD</sequence>
<evidence type="ECO:0000256" key="1">
    <source>
        <dbReference type="SAM" id="Phobius"/>
    </source>
</evidence>
<keyword evidence="1" id="KW-0472">Membrane</keyword>
<protein>
    <submittedName>
        <fullName evidence="2">Uncharacterized protein</fullName>
    </submittedName>
</protein>
<dbReference type="AlphaFoldDB" id="A0A0D1ECN3"/>
<accession>A0A0D1ECN3</accession>
<feature type="transmembrane region" description="Helical" evidence="1">
    <location>
        <begin position="55"/>
        <end position="78"/>
    </location>
</feature>
<feature type="transmembrane region" description="Helical" evidence="1">
    <location>
        <begin position="85"/>
        <end position="102"/>
    </location>
</feature>
<dbReference type="STRING" id="935700.jaqu_36280"/>
<evidence type="ECO:0000313" key="2">
    <source>
        <dbReference type="EMBL" id="KIT14686.1"/>
    </source>
</evidence>
<dbReference type="Proteomes" id="UP000032232">
    <property type="component" value="Unassembled WGS sequence"/>
</dbReference>
<feature type="transmembrane region" description="Helical" evidence="1">
    <location>
        <begin position="7"/>
        <end position="28"/>
    </location>
</feature>
<dbReference type="PATRIC" id="fig|935700.4.peg.3740"/>